<evidence type="ECO:0000313" key="8">
    <source>
        <dbReference type="EMBL" id="CAG8973751.1"/>
    </source>
</evidence>
<keyword evidence="9" id="KW-1185">Reference proteome</keyword>
<protein>
    <recommendedName>
        <fullName evidence="7">Rhodopsin domain-containing protein</fullName>
    </recommendedName>
</protein>
<keyword evidence="3 6" id="KW-1133">Transmembrane helix</keyword>
<evidence type="ECO:0000256" key="3">
    <source>
        <dbReference type="ARBA" id="ARBA00022989"/>
    </source>
</evidence>
<proteinExistence type="inferred from homology"/>
<feature type="transmembrane region" description="Helical" evidence="6">
    <location>
        <begin position="114"/>
        <end position="140"/>
    </location>
</feature>
<dbReference type="InterPro" id="IPR049326">
    <property type="entry name" value="Rhodopsin_dom_fungi"/>
</dbReference>
<dbReference type="PANTHER" id="PTHR33048">
    <property type="entry name" value="PTH11-LIKE INTEGRAL MEMBRANE PROTEIN (AFU_ORTHOLOGUE AFUA_5G11245)"/>
    <property type="match status" value="1"/>
</dbReference>
<dbReference type="AlphaFoldDB" id="A0A9N9LJJ6"/>
<comment type="similarity">
    <text evidence="5">Belongs to the SAT4 family.</text>
</comment>
<dbReference type="EMBL" id="CAJVRM010000079">
    <property type="protein sequence ID" value="CAG8973751.1"/>
    <property type="molecule type" value="Genomic_DNA"/>
</dbReference>
<feature type="transmembrane region" description="Helical" evidence="6">
    <location>
        <begin position="152"/>
        <end position="176"/>
    </location>
</feature>
<name>A0A9N9LJJ6_9HELO</name>
<dbReference type="GO" id="GO:0016020">
    <property type="term" value="C:membrane"/>
    <property type="evidence" value="ECO:0007669"/>
    <property type="project" value="UniProtKB-SubCell"/>
</dbReference>
<feature type="transmembrane region" description="Helical" evidence="6">
    <location>
        <begin position="231"/>
        <end position="253"/>
    </location>
</feature>
<evidence type="ECO:0000313" key="9">
    <source>
        <dbReference type="Proteomes" id="UP000701801"/>
    </source>
</evidence>
<evidence type="ECO:0000256" key="4">
    <source>
        <dbReference type="ARBA" id="ARBA00023136"/>
    </source>
</evidence>
<dbReference type="Proteomes" id="UP000701801">
    <property type="component" value="Unassembled WGS sequence"/>
</dbReference>
<dbReference type="PANTHER" id="PTHR33048:SF158">
    <property type="entry name" value="MEMBRANE PROTEIN PTH11-LIKE, PUTATIVE-RELATED"/>
    <property type="match status" value="1"/>
</dbReference>
<organism evidence="8 9">
    <name type="scientific">Hymenoscyphus albidus</name>
    <dbReference type="NCBI Taxonomy" id="595503"/>
    <lineage>
        <taxon>Eukaryota</taxon>
        <taxon>Fungi</taxon>
        <taxon>Dikarya</taxon>
        <taxon>Ascomycota</taxon>
        <taxon>Pezizomycotina</taxon>
        <taxon>Leotiomycetes</taxon>
        <taxon>Helotiales</taxon>
        <taxon>Helotiaceae</taxon>
        <taxon>Hymenoscyphus</taxon>
    </lineage>
</organism>
<keyword evidence="2 6" id="KW-0812">Transmembrane</keyword>
<evidence type="ECO:0000256" key="6">
    <source>
        <dbReference type="SAM" id="Phobius"/>
    </source>
</evidence>
<feature type="transmembrane region" description="Helical" evidence="6">
    <location>
        <begin position="41"/>
        <end position="62"/>
    </location>
</feature>
<dbReference type="InterPro" id="IPR052337">
    <property type="entry name" value="SAT4-like"/>
</dbReference>
<evidence type="ECO:0000256" key="1">
    <source>
        <dbReference type="ARBA" id="ARBA00004141"/>
    </source>
</evidence>
<feature type="transmembrane region" description="Helical" evidence="6">
    <location>
        <begin position="265"/>
        <end position="290"/>
    </location>
</feature>
<evidence type="ECO:0000256" key="2">
    <source>
        <dbReference type="ARBA" id="ARBA00022692"/>
    </source>
</evidence>
<feature type="transmembrane region" description="Helical" evidence="6">
    <location>
        <begin position="196"/>
        <end position="219"/>
    </location>
</feature>
<dbReference type="Pfam" id="PF20684">
    <property type="entry name" value="Fung_rhodopsin"/>
    <property type="match status" value="1"/>
</dbReference>
<feature type="domain" description="Rhodopsin" evidence="7">
    <location>
        <begin position="58"/>
        <end position="294"/>
    </location>
</feature>
<sequence>MTSANSSSPEAIQRLLDGPALTPPAGVEPDFENPGGFKGTIVGFEVLFMVISSLAMIVRLYTRLRIYKKVKLDDYLAVLGWFGYLWLLITSVRGLNESSGIHQWNVQAKKMEGFLYHLHIIVIMYGIDMFTIKFSILLQYVALFSPSRRDTFFWSCYFLIGLNFVTYTTFVILEIITCQTTLYTRSQRSRCMDFRTVNLATVAVNTASHIAILLLPQAIIWRLRLTFSKRLGISLVFAVALLACVASVVRLYYAITQEKSSDITWYVGLNIVLIYPEIGFAIITSCLPSFPKFFRTIFKPPSPPVVASKYFFPTHERSLGRQGTPLDSVDRLAAGIEMQTPSSVRKGETMFGEADFVERSDSRR</sequence>
<evidence type="ECO:0000256" key="5">
    <source>
        <dbReference type="ARBA" id="ARBA00038359"/>
    </source>
</evidence>
<reference evidence="8" key="1">
    <citation type="submission" date="2021-07" db="EMBL/GenBank/DDBJ databases">
        <authorList>
            <person name="Durling M."/>
        </authorList>
    </citation>
    <scope>NUCLEOTIDE SEQUENCE</scope>
</reference>
<gene>
    <name evidence="8" type="ORF">HYALB_00007701</name>
</gene>
<evidence type="ECO:0000259" key="7">
    <source>
        <dbReference type="Pfam" id="PF20684"/>
    </source>
</evidence>
<comment type="caution">
    <text evidence="8">The sequence shown here is derived from an EMBL/GenBank/DDBJ whole genome shotgun (WGS) entry which is preliminary data.</text>
</comment>
<dbReference type="OrthoDB" id="444631at2759"/>
<accession>A0A9N9LJJ6</accession>
<keyword evidence="4 6" id="KW-0472">Membrane</keyword>
<comment type="subcellular location">
    <subcellularLocation>
        <location evidence="1">Membrane</location>
        <topology evidence="1">Multi-pass membrane protein</topology>
    </subcellularLocation>
</comment>